<organism evidence="1 2">
    <name type="scientific">Micavibrio aeruginosavorus</name>
    <dbReference type="NCBI Taxonomy" id="349221"/>
    <lineage>
        <taxon>Bacteria</taxon>
        <taxon>Pseudomonadati</taxon>
        <taxon>Bdellovibrionota</taxon>
        <taxon>Bdellovibrionia</taxon>
        <taxon>Bdellovibrionales</taxon>
        <taxon>Pseudobdellovibrionaceae</taxon>
        <taxon>Micavibrio</taxon>
    </lineage>
</organism>
<dbReference type="InterPro" id="IPR008949">
    <property type="entry name" value="Isoprenoid_synthase_dom_sf"/>
</dbReference>
<name>A0A7T5R439_9BACT</name>
<dbReference type="AlphaFoldDB" id="A0A7T5R439"/>
<accession>A0A7T5R439</accession>
<dbReference type="SUPFAM" id="SSF48576">
    <property type="entry name" value="Terpenoid synthases"/>
    <property type="match status" value="1"/>
</dbReference>
<proteinExistence type="predicted"/>
<dbReference type="Gene3D" id="1.10.600.10">
    <property type="entry name" value="Farnesyl Diphosphate Synthase"/>
    <property type="match status" value="1"/>
</dbReference>
<protein>
    <submittedName>
        <fullName evidence="1">Squalene/phytoene synthase family protein</fullName>
    </submittedName>
</protein>
<dbReference type="Proteomes" id="UP000595362">
    <property type="component" value="Chromosome"/>
</dbReference>
<dbReference type="PANTHER" id="PTHR31480">
    <property type="entry name" value="BIFUNCTIONAL LYCOPENE CYCLASE/PHYTOENE SYNTHASE"/>
    <property type="match status" value="1"/>
</dbReference>
<reference evidence="1 2" key="1">
    <citation type="submission" date="2020-07" db="EMBL/GenBank/DDBJ databases">
        <title>Huge and variable diversity of episymbiotic CPR bacteria and DPANN archaea in groundwater ecosystems.</title>
        <authorList>
            <person name="He C.Y."/>
            <person name="Keren R."/>
            <person name="Whittaker M."/>
            <person name="Farag I.F."/>
            <person name="Doudna J."/>
            <person name="Cate J.H.D."/>
            <person name="Banfield J.F."/>
        </authorList>
    </citation>
    <scope>NUCLEOTIDE SEQUENCE [LARGE SCALE GENOMIC DNA]</scope>
    <source>
        <strain evidence="1">NC_groundwater_70_Ag_B-0.1um_54_66</strain>
    </source>
</reference>
<dbReference type="InterPro" id="IPR002060">
    <property type="entry name" value="Squ/phyt_synthse"/>
</dbReference>
<gene>
    <name evidence="1" type="ORF">HYS17_05290</name>
</gene>
<dbReference type="Pfam" id="PF00494">
    <property type="entry name" value="SQS_PSY"/>
    <property type="match status" value="1"/>
</dbReference>
<evidence type="ECO:0000313" key="2">
    <source>
        <dbReference type="Proteomes" id="UP000595362"/>
    </source>
</evidence>
<evidence type="ECO:0000313" key="1">
    <source>
        <dbReference type="EMBL" id="QQG37177.1"/>
    </source>
</evidence>
<dbReference type="GO" id="GO:0016765">
    <property type="term" value="F:transferase activity, transferring alkyl or aryl (other than methyl) groups"/>
    <property type="evidence" value="ECO:0007669"/>
    <property type="project" value="UniProtKB-ARBA"/>
</dbReference>
<dbReference type="EMBL" id="CP066681">
    <property type="protein sequence ID" value="QQG37177.1"/>
    <property type="molecule type" value="Genomic_DNA"/>
</dbReference>
<sequence length="258" mass="28946">MSDTLSYTGSLVRQNDPERFFLSLLQPAALRPALWALLALHQEIAKTREVVSEPTLGYMRLQWWRESIQSLFEGTAVSHHDILGPLAAAIQTYHLPQALFEQMLTGREYDLGNNIPATMEELNGYIGGVVTPLTEMILKVTGERPDGAAMISNAYGISGVMRSIPCMARQGRSLLPRECGTVDELFLDRTKRQEVLTMMHNAACQSLLDAGSFSSKWLKGMARTTHICLRHMQRLDFNVLDERFSAQPPFLQIRLLLG</sequence>